<proteinExistence type="predicted"/>
<sequence>MTIKVLAFADPFFSVRYITNETDYEVGEKSILVNLSEKPMHIRDQTLQSLQSVVVTNVVVEDLDHAVIIERFADYPDEQQLFEKVRKVWPSAYDVRGEERLKGVAHYMSPKEDLGQIRLSMYHAGSVPLKVGLHKDHPFCEVPGFREVHTQIVGFGKMQQCRERDVSTLYMEELMAPGTTHRPMYDEFGNYPWHQFETITPGIFMAFEILPEKAV</sequence>
<protein>
    <submittedName>
        <fullName evidence="1">Uncharacterized protein</fullName>
    </submittedName>
</protein>
<dbReference type="Proteomes" id="UP000219439">
    <property type="component" value="Unassembled WGS sequence"/>
</dbReference>
<gene>
    <name evidence="1" type="ORF">SAMN06265368_4530</name>
</gene>
<evidence type="ECO:0000313" key="2">
    <source>
        <dbReference type="Proteomes" id="UP000219439"/>
    </source>
</evidence>
<reference evidence="1 2" key="1">
    <citation type="submission" date="2017-09" db="EMBL/GenBank/DDBJ databases">
        <authorList>
            <person name="Ehlers B."/>
            <person name="Leendertz F.H."/>
        </authorList>
    </citation>
    <scope>NUCLEOTIDE SEQUENCE [LARGE SCALE GENOMIC DNA]</scope>
    <source>
        <strain evidence="1 2">DSM 18289</strain>
    </source>
</reference>
<keyword evidence="2" id="KW-1185">Reference proteome</keyword>
<evidence type="ECO:0000313" key="1">
    <source>
        <dbReference type="EMBL" id="SNZ21410.1"/>
    </source>
</evidence>
<dbReference type="EMBL" id="OBEL01000008">
    <property type="protein sequence ID" value="SNZ21410.1"/>
    <property type="molecule type" value="Genomic_DNA"/>
</dbReference>
<dbReference type="AlphaFoldDB" id="A0A285PI49"/>
<name>A0A285PI49_9HYPH</name>
<dbReference type="RefSeq" id="WP_097155790.1">
    <property type="nucleotide sequence ID" value="NZ_OBEL01000008.1"/>
</dbReference>
<accession>A0A285PI49</accession>
<organism evidence="1 2">
    <name type="scientific">Cohaesibacter gelatinilyticus</name>
    <dbReference type="NCBI Taxonomy" id="372072"/>
    <lineage>
        <taxon>Bacteria</taxon>
        <taxon>Pseudomonadati</taxon>
        <taxon>Pseudomonadota</taxon>
        <taxon>Alphaproteobacteria</taxon>
        <taxon>Hyphomicrobiales</taxon>
        <taxon>Cohaesibacteraceae</taxon>
    </lineage>
</organism>
<dbReference type="OrthoDB" id="1988917at2"/>